<dbReference type="Pfam" id="PF11066">
    <property type="entry name" value="DUF2867"/>
    <property type="match status" value="1"/>
</dbReference>
<dbReference type="InterPro" id="IPR021295">
    <property type="entry name" value="DUF2867"/>
</dbReference>
<proteinExistence type="predicted"/>
<organism evidence="1 2">
    <name type="scientific">Actinokineospora xionganensis</name>
    <dbReference type="NCBI Taxonomy" id="2684470"/>
    <lineage>
        <taxon>Bacteria</taxon>
        <taxon>Bacillati</taxon>
        <taxon>Actinomycetota</taxon>
        <taxon>Actinomycetes</taxon>
        <taxon>Pseudonocardiales</taxon>
        <taxon>Pseudonocardiaceae</taxon>
        <taxon>Actinokineospora</taxon>
    </lineage>
</organism>
<name>A0ABR7L021_9PSEU</name>
<protein>
    <submittedName>
        <fullName evidence="1">DUF2867 domain-containing protein</fullName>
    </submittedName>
</protein>
<comment type="caution">
    <text evidence="1">The sequence shown here is derived from an EMBL/GenBank/DDBJ whole genome shotgun (WGS) entry which is preliminary data.</text>
</comment>
<evidence type="ECO:0000313" key="1">
    <source>
        <dbReference type="EMBL" id="MBC6446021.1"/>
    </source>
</evidence>
<reference evidence="1 2" key="1">
    <citation type="submission" date="2020-06" db="EMBL/GenBank/DDBJ databases">
        <title>Actinokineospora xiongansis sp. nov., isolated from soil of Baiyangdian.</title>
        <authorList>
            <person name="Zhang X."/>
        </authorList>
    </citation>
    <scope>NUCLEOTIDE SEQUENCE [LARGE SCALE GENOMIC DNA]</scope>
    <source>
        <strain evidence="1 2">HBU206404</strain>
    </source>
</reference>
<sequence>MSSRLPGSAHVTRPWRIHEIAPDFRVEDVWALDTPGGPDGLARLADQFTAGPDNVIVRALLAIRLKLGKPLGMNPPTTGTGVSSLRERLPDDLRDRPGPDLGPYACLFLTDTEWAAHATTGGVDAIAHLGWVPDDTGGYRGQWTTLVKTHSWFGKTYMAGIAPIRHHVVYPLMVRSIARNWRTSDPQALRTTS</sequence>
<dbReference type="RefSeq" id="WP_187218070.1">
    <property type="nucleotide sequence ID" value="NZ_JABVED010000001.1"/>
</dbReference>
<evidence type="ECO:0000313" key="2">
    <source>
        <dbReference type="Proteomes" id="UP000734823"/>
    </source>
</evidence>
<dbReference type="Proteomes" id="UP000734823">
    <property type="component" value="Unassembled WGS sequence"/>
</dbReference>
<keyword evidence="2" id="KW-1185">Reference proteome</keyword>
<gene>
    <name evidence="1" type="ORF">GPZ80_02390</name>
</gene>
<dbReference type="EMBL" id="JABVED010000001">
    <property type="protein sequence ID" value="MBC6446021.1"/>
    <property type="molecule type" value="Genomic_DNA"/>
</dbReference>
<accession>A0ABR7L021</accession>